<protein>
    <submittedName>
        <fullName evidence="3">Acetyltransferase</fullName>
    </submittedName>
</protein>
<evidence type="ECO:0000313" key="3">
    <source>
        <dbReference type="EMBL" id="ASU84325.1"/>
    </source>
</evidence>
<dbReference type="RefSeq" id="WP_017617988.1">
    <property type="nucleotide sequence ID" value="NZ_ANBG01000123.1"/>
</dbReference>
<dbReference type="CDD" id="cd03349">
    <property type="entry name" value="LbH_XAT"/>
    <property type="match status" value="1"/>
</dbReference>
<dbReference type="Pfam" id="PF00132">
    <property type="entry name" value="Hexapep"/>
    <property type="match status" value="1"/>
</dbReference>
<dbReference type="PANTHER" id="PTHR43300">
    <property type="entry name" value="ACETYLTRANSFERASE"/>
    <property type="match status" value="1"/>
</dbReference>
<evidence type="ECO:0000313" key="4">
    <source>
        <dbReference type="Proteomes" id="UP000215005"/>
    </source>
</evidence>
<organism evidence="3 4">
    <name type="scientific">Nocardiopsis gilva YIM 90087</name>
    <dbReference type="NCBI Taxonomy" id="1235441"/>
    <lineage>
        <taxon>Bacteria</taxon>
        <taxon>Bacillati</taxon>
        <taxon>Actinomycetota</taxon>
        <taxon>Actinomycetes</taxon>
        <taxon>Streptosporangiales</taxon>
        <taxon>Nocardiopsidaceae</taxon>
        <taxon>Nocardiopsis</taxon>
    </lineage>
</organism>
<reference evidence="3 4" key="1">
    <citation type="submission" date="2017-08" db="EMBL/GenBank/DDBJ databases">
        <title>The complete genome sequence of Nocardiopsis gilva YIM 90087.</title>
        <authorList>
            <person name="Yin M."/>
            <person name="Tang S."/>
        </authorList>
    </citation>
    <scope>NUCLEOTIDE SEQUENCE [LARGE SCALE GENOMIC DNA]</scope>
    <source>
        <strain evidence="3 4">YIM 90087</strain>
    </source>
</reference>
<keyword evidence="2" id="KW-0677">Repeat</keyword>
<proteinExistence type="predicted"/>
<dbReference type="PROSITE" id="PS00101">
    <property type="entry name" value="HEXAPEP_TRANSFERASES"/>
    <property type="match status" value="1"/>
</dbReference>
<dbReference type="Proteomes" id="UP000215005">
    <property type="component" value="Chromosome"/>
</dbReference>
<keyword evidence="1 3" id="KW-0808">Transferase</keyword>
<dbReference type="OrthoDB" id="2643438at2"/>
<gene>
    <name evidence="3" type="ORF">CDO52_17335</name>
</gene>
<dbReference type="InterPro" id="IPR011004">
    <property type="entry name" value="Trimer_LpxA-like_sf"/>
</dbReference>
<dbReference type="PANTHER" id="PTHR43300:SF11">
    <property type="entry name" value="ACETYLTRANSFERASE RV3034C-RELATED"/>
    <property type="match status" value="1"/>
</dbReference>
<accession>A0A223S877</accession>
<dbReference type="KEGG" id="ngv:CDO52_17335"/>
<dbReference type="Gene3D" id="2.160.10.10">
    <property type="entry name" value="Hexapeptide repeat proteins"/>
    <property type="match status" value="1"/>
</dbReference>
<dbReference type="AlphaFoldDB" id="A0A223S877"/>
<dbReference type="InterPro" id="IPR001451">
    <property type="entry name" value="Hexapep"/>
</dbReference>
<dbReference type="GO" id="GO:0016740">
    <property type="term" value="F:transferase activity"/>
    <property type="evidence" value="ECO:0007669"/>
    <property type="project" value="UniProtKB-KW"/>
</dbReference>
<evidence type="ECO:0000256" key="2">
    <source>
        <dbReference type="ARBA" id="ARBA00022737"/>
    </source>
</evidence>
<dbReference type="EMBL" id="CP022753">
    <property type="protein sequence ID" value="ASU84325.1"/>
    <property type="molecule type" value="Genomic_DNA"/>
</dbReference>
<name>A0A223S877_9ACTN</name>
<keyword evidence="4" id="KW-1185">Reference proteome</keyword>
<dbReference type="SUPFAM" id="SSF51161">
    <property type="entry name" value="Trimeric LpxA-like enzymes"/>
    <property type="match status" value="1"/>
</dbReference>
<evidence type="ECO:0000256" key="1">
    <source>
        <dbReference type="ARBA" id="ARBA00022679"/>
    </source>
</evidence>
<sequence length="227" mass="24200">MTAPNPANPFPLAEGERRCVFIRPTVTSELLDVGEYTYYDASEDPGTFEEDRMLYAFGAARLVIGRFCAIAAGSRFLLDADHMSSGPSAFPFSIFPGAWQDASLETFLANHPSKGDTVVGNDVWIGRDAMITPGVTIGDGAIIAAGAVVSRDVPPYTVAGGSPARVVKRRYSEQDAARLVEAAWWNWPIDAVTGHAATLMGGTVDEIVAIAEKVRAEMDESRASASA</sequence>
<dbReference type="InterPro" id="IPR018357">
    <property type="entry name" value="Hexapep_transf_CS"/>
</dbReference>
<dbReference type="InterPro" id="IPR050179">
    <property type="entry name" value="Trans_hexapeptide_repeat"/>
</dbReference>